<evidence type="ECO:0000256" key="3">
    <source>
        <dbReference type="PROSITE-ProRule" id="PRU10141"/>
    </source>
</evidence>
<dbReference type="Gene3D" id="2.130.10.10">
    <property type="entry name" value="YVTN repeat-like/Quinoprotein amine dehydrogenase"/>
    <property type="match status" value="2"/>
</dbReference>
<protein>
    <submittedName>
        <fullName evidence="7">40-residue YVTN family beta-propeller repeat-containing protein</fullName>
    </submittedName>
</protein>
<dbReference type="InterPro" id="IPR011964">
    <property type="entry name" value="YVTN_b-propeller_repeat"/>
</dbReference>
<dbReference type="OrthoDB" id="9762169at2"/>
<dbReference type="Pfam" id="PF02239">
    <property type="entry name" value="Cytochrom_D1"/>
    <property type="match status" value="1"/>
</dbReference>
<feature type="compositionally biased region" description="Low complexity" evidence="4">
    <location>
        <begin position="338"/>
        <end position="360"/>
    </location>
</feature>
<dbReference type="Pfam" id="PF00069">
    <property type="entry name" value="Pkinase"/>
    <property type="match status" value="1"/>
</dbReference>
<dbReference type="PANTHER" id="PTHR47197">
    <property type="entry name" value="PROTEIN NIRF"/>
    <property type="match status" value="1"/>
</dbReference>
<dbReference type="GO" id="GO:0004672">
    <property type="term" value="F:protein kinase activity"/>
    <property type="evidence" value="ECO:0007669"/>
    <property type="project" value="InterPro"/>
</dbReference>
<dbReference type="SUPFAM" id="SSF56112">
    <property type="entry name" value="Protein kinase-like (PK-like)"/>
    <property type="match status" value="1"/>
</dbReference>
<feature type="region of interest" description="Disordered" evidence="4">
    <location>
        <begin position="321"/>
        <end position="538"/>
    </location>
</feature>
<dbReference type="GO" id="GO:0005524">
    <property type="term" value="F:ATP binding"/>
    <property type="evidence" value="ECO:0007669"/>
    <property type="project" value="UniProtKB-UniRule"/>
</dbReference>
<dbReference type="SUPFAM" id="SSF51004">
    <property type="entry name" value="C-terminal (heme d1) domain of cytochrome cd1-nitrite reductase"/>
    <property type="match status" value="1"/>
</dbReference>
<dbReference type="RefSeq" id="WP_084755107.1">
    <property type="nucleotide sequence ID" value="NZ_FRAP01000011.1"/>
</dbReference>
<feature type="binding site" evidence="3">
    <location>
        <position position="57"/>
    </location>
    <ligand>
        <name>ATP</name>
        <dbReference type="ChEBI" id="CHEBI:30616"/>
    </ligand>
</feature>
<feature type="compositionally biased region" description="Low complexity" evidence="4">
    <location>
        <begin position="441"/>
        <end position="456"/>
    </location>
</feature>
<keyword evidence="5" id="KW-0812">Transmembrane</keyword>
<dbReference type="NCBIfam" id="TIGR02276">
    <property type="entry name" value="beta_rpt_yvtn"/>
    <property type="match status" value="4"/>
</dbReference>
<dbReference type="PROSITE" id="PS50011">
    <property type="entry name" value="PROTEIN_KINASE_DOM"/>
    <property type="match status" value="1"/>
</dbReference>
<feature type="compositionally biased region" description="Low complexity" evidence="4">
    <location>
        <begin position="484"/>
        <end position="508"/>
    </location>
</feature>
<dbReference type="AlphaFoldDB" id="A0A1M6UZB9"/>
<dbReference type="PROSITE" id="PS00107">
    <property type="entry name" value="PROTEIN_KINASE_ATP"/>
    <property type="match status" value="1"/>
</dbReference>
<evidence type="ECO:0000259" key="6">
    <source>
        <dbReference type="PROSITE" id="PS50011"/>
    </source>
</evidence>
<dbReference type="InterPro" id="IPR011009">
    <property type="entry name" value="Kinase-like_dom_sf"/>
</dbReference>
<dbReference type="EMBL" id="FRAP01000011">
    <property type="protein sequence ID" value="SHK74406.1"/>
    <property type="molecule type" value="Genomic_DNA"/>
</dbReference>
<evidence type="ECO:0000313" key="7">
    <source>
        <dbReference type="EMBL" id="SHK74406.1"/>
    </source>
</evidence>
<dbReference type="Gene3D" id="3.30.200.20">
    <property type="entry name" value="Phosphorylase Kinase, domain 1"/>
    <property type="match status" value="1"/>
</dbReference>
<organism evidence="7 8">
    <name type="scientific">Pseudonocardia thermophila</name>
    <dbReference type="NCBI Taxonomy" id="1848"/>
    <lineage>
        <taxon>Bacteria</taxon>
        <taxon>Bacillati</taxon>
        <taxon>Actinomycetota</taxon>
        <taxon>Actinomycetes</taxon>
        <taxon>Pseudonocardiales</taxon>
        <taxon>Pseudonocardiaceae</taxon>
        <taxon>Pseudonocardia</taxon>
    </lineage>
</organism>
<evidence type="ECO:0000256" key="2">
    <source>
        <dbReference type="ARBA" id="ARBA00022840"/>
    </source>
</evidence>
<dbReference type="SMART" id="SM00220">
    <property type="entry name" value="S_TKc"/>
    <property type="match status" value="1"/>
</dbReference>
<proteinExistence type="predicted"/>
<evidence type="ECO:0000256" key="1">
    <source>
        <dbReference type="ARBA" id="ARBA00022741"/>
    </source>
</evidence>
<dbReference type="InterPro" id="IPR017441">
    <property type="entry name" value="Protein_kinase_ATP_BS"/>
</dbReference>
<dbReference type="InterPro" id="IPR008271">
    <property type="entry name" value="Ser/Thr_kinase_AS"/>
</dbReference>
<keyword evidence="8" id="KW-1185">Reference proteome</keyword>
<dbReference type="STRING" id="1848.SAMN05443637_11196"/>
<reference evidence="7 8" key="1">
    <citation type="submission" date="2016-11" db="EMBL/GenBank/DDBJ databases">
        <authorList>
            <person name="Jaros S."/>
            <person name="Januszkiewicz K."/>
            <person name="Wedrychowicz H."/>
        </authorList>
    </citation>
    <scope>NUCLEOTIDE SEQUENCE [LARGE SCALE GENOMIC DNA]</scope>
    <source>
        <strain evidence="7 8">DSM 43832</strain>
    </source>
</reference>
<dbReference type="InterPro" id="IPR051200">
    <property type="entry name" value="Host-pathogen_enzymatic-act"/>
</dbReference>
<evidence type="ECO:0000313" key="8">
    <source>
        <dbReference type="Proteomes" id="UP000184363"/>
    </source>
</evidence>
<feature type="compositionally biased region" description="Low complexity" evidence="4">
    <location>
        <begin position="377"/>
        <end position="390"/>
    </location>
</feature>
<feature type="transmembrane region" description="Helical" evidence="5">
    <location>
        <begin position="544"/>
        <end position="568"/>
    </location>
</feature>
<accession>A0A1M6UZB9</accession>
<dbReference type="InterPro" id="IPR015943">
    <property type="entry name" value="WD40/YVTN_repeat-like_dom_sf"/>
</dbReference>
<keyword evidence="1 3" id="KW-0547">Nucleotide-binding</keyword>
<evidence type="ECO:0000256" key="4">
    <source>
        <dbReference type="SAM" id="MobiDB-lite"/>
    </source>
</evidence>
<evidence type="ECO:0000256" key="5">
    <source>
        <dbReference type="SAM" id="Phobius"/>
    </source>
</evidence>
<dbReference type="CDD" id="cd14014">
    <property type="entry name" value="STKc_PknB_like"/>
    <property type="match status" value="1"/>
</dbReference>
<dbReference type="Proteomes" id="UP000184363">
    <property type="component" value="Unassembled WGS sequence"/>
</dbReference>
<dbReference type="InterPro" id="IPR011048">
    <property type="entry name" value="Haem_d1_sf"/>
</dbReference>
<sequence>MGADPVVGPTGGSAADEPTRIIGMFGHYRLDEVIGRGGMGVVYRAYDTRRNRVVAIKRMPRHLATDEEFRTRFQRESALAAKLREPHVVPIHDYGEIDGQLYIDMRLVEGVDLGTVLRKGPLTLPRAVDIVSQIADALDAAHEDGLVHRDVKPSNILLVGKPEQVVERGFAYLTDFGVAANIGGSTLSRPGLALGTASYMAPERMVGEPWDHRVDVYSLACLLFEIVVGHKPYLADDLLGQLQAHLNRPIPRPSELADGVPPGLDDIIATGMAKKAADRYDSCGALAAAARELLETWTPPVAPAVAPVIAESTLTADALRPVAGSAPPTTTADASSLPPVETPSVAAPAVAAAPSSGADSAPEDTVTSSGEVPAADGTPSGPVGPDSSGPRVTLSKAPAEETVTASGETPVAVPEPPTEVQPPPPPPAPPEPTERPPAPEAPQQGFWETPATAATTPHPPVAPATTGPTDLGDDPLAGPTWKLAGPAPRPAGWPADPGSDPTVVTIPRRPTPAPVLPGRGFEPEAAVSGPTDRAPRRRKRTSPLLIVIGSVLSALAVAGVIMLALFVFQPPARPVLTTVATFTTGAAPAEIALSPDGSRAYITNKDAGTLSVLDTATGEPVAAPIPVGALPNSVRVSADGSRVFVTTTGSGTVTIVDAATNTVAATVPIGGFVDGIALSPDGTRLYAGVADRGEIVTIDVATTRRIGRPIKVGDQPYGMDISPDGRRLYVPNFGTDDVSVIDTQTGAVVATVPVGDAPLGAVVSPDGSRLYVTNQDGGTVSILDTATNAVIGTVAIGPSPVGIALSRDGGQLYVTGRDGDFVRVLTTGDRSLSEPVAAPAGPVAIAVAPDGRVLVVGERADAVSVMRPGRA</sequence>
<name>A0A1M6UZB9_PSETH</name>
<dbReference type="PANTHER" id="PTHR47197:SF3">
    <property type="entry name" value="DIHYDRO-HEME D1 DEHYDROGENASE"/>
    <property type="match status" value="1"/>
</dbReference>
<dbReference type="PROSITE" id="PS00108">
    <property type="entry name" value="PROTEIN_KINASE_ST"/>
    <property type="match status" value="1"/>
</dbReference>
<gene>
    <name evidence="7" type="ORF">SAMN05443637_11196</name>
</gene>
<keyword evidence="2 3" id="KW-0067">ATP-binding</keyword>
<dbReference type="Gene3D" id="1.10.510.10">
    <property type="entry name" value="Transferase(Phosphotransferase) domain 1"/>
    <property type="match status" value="1"/>
</dbReference>
<feature type="domain" description="Protein kinase" evidence="6">
    <location>
        <begin position="28"/>
        <end position="294"/>
    </location>
</feature>
<feature type="compositionally biased region" description="Pro residues" evidence="4">
    <location>
        <begin position="413"/>
        <end position="440"/>
    </location>
</feature>
<keyword evidence="5" id="KW-0472">Membrane</keyword>
<dbReference type="InterPro" id="IPR000719">
    <property type="entry name" value="Prot_kinase_dom"/>
</dbReference>
<keyword evidence="5" id="KW-1133">Transmembrane helix</keyword>
<dbReference type="FunFam" id="3.30.200.20:FF:000348">
    <property type="entry name" value="Serine/threonine protein kinase"/>
    <property type="match status" value="1"/>
</dbReference>